<gene>
    <name evidence="2" type="ORF">C2S53_011523</name>
</gene>
<reference evidence="2 3" key="1">
    <citation type="journal article" date="2021" name="Nat. Commun.">
        <title>Incipient diploidization of the medicinal plant Perilla within 10,000 years.</title>
        <authorList>
            <person name="Zhang Y."/>
            <person name="Shen Q."/>
            <person name="Leng L."/>
            <person name="Zhang D."/>
            <person name="Chen S."/>
            <person name="Shi Y."/>
            <person name="Ning Z."/>
            <person name="Chen S."/>
        </authorList>
    </citation>
    <scope>NUCLEOTIDE SEQUENCE [LARGE SCALE GENOMIC DNA]</scope>
    <source>
        <strain evidence="3">cv. PC099</strain>
    </source>
</reference>
<evidence type="ECO:0000259" key="1">
    <source>
        <dbReference type="Pfam" id="PF03478"/>
    </source>
</evidence>
<protein>
    <recommendedName>
        <fullName evidence="1">KIB1-4 beta-propeller domain-containing protein</fullName>
    </recommendedName>
</protein>
<feature type="domain" description="KIB1-4 beta-propeller" evidence="1">
    <location>
        <begin position="19"/>
        <end position="86"/>
    </location>
</feature>
<sequence length="145" mass="16444">MGCSPLMLSNSYYRMSQKNEAMLVGSSHGWLALFNELSRDFFLWNPISGRRINLPPIDTLPIPAVNLKGGYGCVDKVIISSLMEFYCCMHVLLLHFRIAAIIHVINPKWQLVLPLCRTTTTTIHLPAHLPPGNDRDRSCKKPRIE</sequence>
<accession>A0AAD4P705</accession>
<organism evidence="2 3">
    <name type="scientific">Perilla frutescens var. hirtella</name>
    <name type="common">Perilla citriodora</name>
    <name type="synonym">Perilla setoyensis</name>
    <dbReference type="NCBI Taxonomy" id="608512"/>
    <lineage>
        <taxon>Eukaryota</taxon>
        <taxon>Viridiplantae</taxon>
        <taxon>Streptophyta</taxon>
        <taxon>Embryophyta</taxon>
        <taxon>Tracheophyta</taxon>
        <taxon>Spermatophyta</taxon>
        <taxon>Magnoliopsida</taxon>
        <taxon>eudicotyledons</taxon>
        <taxon>Gunneridae</taxon>
        <taxon>Pentapetalae</taxon>
        <taxon>asterids</taxon>
        <taxon>lamiids</taxon>
        <taxon>Lamiales</taxon>
        <taxon>Lamiaceae</taxon>
        <taxon>Nepetoideae</taxon>
        <taxon>Elsholtzieae</taxon>
        <taxon>Perilla</taxon>
    </lineage>
</organism>
<proteinExistence type="predicted"/>
<name>A0AAD4P705_PERFH</name>
<dbReference type="EMBL" id="SDAM02000109">
    <property type="protein sequence ID" value="KAH6829299.1"/>
    <property type="molecule type" value="Genomic_DNA"/>
</dbReference>
<evidence type="ECO:0000313" key="3">
    <source>
        <dbReference type="Proteomes" id="UP001190926"/>
    </source>
</evidence>
<keyword evidence="3" id="KW-1185">Reference proteome</keyword>
<dbReference type="Pfam" id="PF03478">
    <property type="entry name" value="Beta-prop_KIB1-4"/>
    <property type="match status" value="1"/>
</dbReference>
<dbReference type="Proteomes" id="UP001190926">
    <property type="component" value="Unassembled WGS sequence"/>
</dbReference>
<dbReference type="AlphaFoldDB" id="A0AAD4P705"/>
<evidence type="ECO:0000313" key="2">
    <source>
        <dbReference type="EMBL" id="KAH6829299.1"/>
    </source>
</evidence>
<comment type="caution">
    <text evidence="2">The sequence shown here is derived from an EMBL/GenBank/DDBJ whole genome shotgun (WGS) entry which is preliminary data.</text>
</comment>
<dbReference type="InterPro" id="IPR005174">
    <property type="entry name" value="KIB1-4_b-propeller"/>
</dbReference>